<evidence type="ECO:0000313" key="13">
    <source>
        <dbReference type="EMBL" id="CAF3863435.1"/>
    </source>
</evidence>
<keyword evidence="3 7" id="KW-1133">Transmembrane helix</keyword>
<evidence type="ECO:0000256" key="1">
    <source>
        <dbReference type="ARBA" id="ARBA00004141"/>
    </source>
</evidence>
<dbReference type="InterPro" id="IPR036259">
    <property type="entry name" value="MFS_trans_sf"/>
</dbReference>
<dbReference type="Pfam" id="PF01529">
    <property type="entry name" value="DHHC"/>
    <property type="match status" value="1"/>
</dbReference>
<dbReference type="PROSITE" id="PS50216">
    <property type="entry name" value="DHHC"/>
    <property type="match status" value="1"/>
</dbReference>
<feature type="compositionally biased region" description="Basic residues" evidence="8">
    <location>
        <begin position="360"/>
        <end position="374"/>
    </location>
</feature>
<accession>A0A814P0G5</accession>
<keyword evidence="7" id="KW-0012">Acyltransferase</keyword>
<feature type="transmembrane region" description="Helical" evidence="7">
    <location>
        <begin position="63"/>
        <end position="84"/>
    </location>
</feature>
<comment type="similarity">
    <text evidence="5">Belongs to the DHHC palmitoyltransferase family. ERF2/ZDHHC9 subfamily.</text>
</comment>
<dbReference type="Proteomes" id="UP000681722">
    <property type="component" value="Unassembled WGS sequence"/>
</dbReference>
<feature type="compositionally biased region" description="Polar residues" evidence="8">
    <location>
        <begin position="312"/>
        <end position="329"/>
    </location>
</feature>
<feature type="transmembrane region" description="Helical" evidence="7">
    <location>
        <begin position="167"/>
        <end position="188"/>
    </location>
</feature>
<comment type="caution">
    <text evidence="11">The sequence shown here is derived from an EMBL/GenBank/DDBJ whole genome shotgun (WGS) entry which is preliminary data.</text>
</comment>
<dbReference type="EMBL" id="CAJOBC010005427">
    <property type="protein sequence ID" value="CAF3863435.1"/>
    <property type="molecule type" value="Genomic_DNA"/>
</dbReference>
<feature type="transmembrane region" description="Helical" evidence="7">
    <location>
        <begin position="36"/>
        <end position="57"/>
    </location>
</feature>
<dbReference type="InterPro" id="IPR001594">
    <property type="entry name" value="Palmitoyltrfase_DHHC"/>
</dbReference>
<name>A0A814P0G5_9BILA</name>
<evidence type="ECO:0000256" key="4">
    <source>
        <dbReference type="ARBA" id="ARBA00023136"/>
    </source>
</evidence>
<evidence type="ECO:0000313" key="11">
    <source>
        <dbReference type="EMBL" id="CAF1098313.1"/>
    </source>
</evidence>
<dbReference type="EMBL" id="CAJNOQ010005426">
    <property type="protein sequence ID" value="CAF1098313.1"/>
    <property type="molecule type" value="Genomic_DNA"/>
</dbReference>
<dbReference type="Proteomes" id="UP000677228">
    <property type="component" value="Unassembled WGS sequence"/>
</dbReference>
<evidence type="ECO:0000256" key="5">
    <source>
        <dbReference type="ARBA" id="ARBA00023463"/>
    </source>
</evidence>
<sequence length="475" mass="54918">MAESSRGAGGSRTRVAKTSRLHKCTKYVKRRLPSSIAWLILIVLSALYFVFICPYITQHLSLAIPIVQSILLLFVIINFLLATFMDPGRYERATQDENDQDEGIYYKTVEIHGTNSRMKWCQTCQFYRPPRCSHCSVCDYCIDQFDHHCPWLNNCVGRRNYRYFFQFLCYCMLHMFTVFSFTIYFFIVYGRFHFTSLSTIVSLVLFTFIILLTVPICGLTGFHIVLICRGRTTNEQVTGKFKNHLNPFDDDCCTNWLKTFISSNIPELRYIVKTKPRSSVVTQQTKKSRSAAYDSRSDHNKKVQPQKLYVPPTSNNNGNVVTKNKSITTFHHPHSLGLSNGHCHNHHHPQRQSTSTNRRSSTHHHHNRTRKPQRHNYYSTRLLDSSPVMSGLSTTGNFKTMQIPSSAIDIPTVMYYPLPLMKLLQNEEQVAQPHSKEQILSPTNYYSTKNGQHRIDSSRMMSGGEHTKTELKFKV</sequence>
<feature type="transmembrane region" description="Helical" evidence="7">
    <location>
        <begin position="200"/>
        <end position="226"/>
    </location>
</feature>
<feature type="domain" description="Palmitoyltransferase DHHC" evidence="9">
    <location>
        <begin position="116"/>
        <end position="238"/>
    </location>
</feature>
<feature type="region of interest" description="Disordered" evidence="8">
    <location>
        <begin position="279"/>
        <end position="376"/>
    </location>
</feature>
<evidence type="ECO:0000313" key="14">
    <source>
        <dbReference type="Proteomes" id="UP000663829"/>
    </source>
</evidence>
<dbReference type="EMBL" id="CAJOBA010004073">
    <property type="protein sequence ID" value="CAF3702116.1"/>
    <property type="molecule type" value="Genomic_DNA"/>
</dbReference>
<dbReference type="GO" id="GO:0019706">
    <property type="term" value="F:protein-cysteine S-palmitoyltransferase activity"/>
    <property type="evidence" value="ECO:0007669"/>
    <property type="project" value="UniProtKB-EC"/>
</dbReference>
<keyword evidence="2 7" id="KW-0812">Transmembrane</keyword>
<feature type="compositionally biased region" description="Basic and acidic residues" evidence="8">
    <location>
        <begin position="465"/>
        <end position="475"/>
    </location>
</feature>
<evidence type="ECO:0000256" key="3">
    <source>
        <dbReference type="ARBA" id="ARBA00022989"/>
    </source>
</evidence>
<evidence type="ECO:0000313" key="12">
    <source>
        <dbReference type="EMBL" id="CAF3702116.1"/>
    </source>
</evidence>
<evidence type="ECO:0000313" key="10">
    <source>
        <dbReference type="EMBL" id="CAF0925014.1"/>
    </source>
</evidence>
<keyword evidence="4 7" id="KW-0472">Membrane</keyword>
<dbReference type="EC" id="2.3.1.225" evidence="7"/>
<protein>
    <recommendedName>
        <fullName evidence="7">Palmitoyltransferase</fullName>
        <ecNumber evidence="7">2.3.1.225</ecNumber>
    </recommendedName>
</protein>
<keyword evidence="7" id="KW-0808">Transferase</keyword>
<gene>
    <name evidence="11" type="ORF">GPM918_LOCUS18616</name>
    <name evidence="10" type="ORF">OVA965_LOCUS10832</name>
    <name evidence="13" type="ORF">SRO942_LOCUS18616</name>
    <name evidence="12" type="ORF">TMI583_LOCUS10828</name>
</gene>
<organism evidence="11 14">
    <name type="scientific">Didymodactylos carnosus</name>
    <dbReference type="NCBI Taxonomy" id="1234261"/>
    <lineage>
        <taxon>Eukaryota</taxon>
        <taxon>Metazoa</taxon>
        <taxon>Spiralia</taxon>
        <taxon>Gnathifera</taxon>
        <taxon>Rotifera</taxon>
        <taxon>Eurotatoria</taxon>
        <taxon>Bdelloidea</taxon>
        <taxon>Philodinida</taxon>
        <taxon>Philodinidae</taxon>
        <taxon>Didymodactylos</taxon>
    </lineage>
</organism>
<proteinExistence type="inferred from homology"/>
<evidence type="ECO:0000256" key="6">
    <source>
        <dbReference type="ARBA" id="ARBA00047790"/>
    </source>
</evidence>
<feature type="region of interest" description="Disordered" evidence="8">
    <location>
        <begin position="454"/>
        <end position="475"/>
    </location>
</feature>
<evidence type="ECO:0000256" key="7">
    <source>
        <dbReference type="RuleBase" id="RU079119"/>
    </source>
</evidence>
<dbReference type="Proteomes" id="UP000663829">
    <property type="component" value="Unassembled WGS sequence"/>
</dbReference>
<dbReference type="EMBL" id="CAJNOK010004071">
    <property type="protein sequence ID" value="CAF0925014.1"/>
    <property type="molecule type" value="Genomic_DNA"/>
</dbReference>
<dbReference type="Proteomes" id="UP000682733">
    <property type="component" value="Unassembled WGS sequence"/>
</dbReference>
<dbReference type="AlphaFoldDB" id="A0A814P0G5"/>
<dbReference type="SUPFAM" id="SSF103473">
    <property type="entry name" value="MFS general substrate transporter"/>
    <property type="match status" value="1"/>
</dbReference>
<dbReference type="GO" id="GO:0016020">
    <property type="term" value="C:membrane"/>
    <property type="evidence" value="ECO:0007669"/>
    <property type="project" value="UniProtKB-SubCell"/>
</dbReference>
<comment type="domain">
    <text evidence="7">The DHHC domain is required for palmitoyltransferase activity.</text>
</comment>
<evidence type="ECO:0000259" key="9">
    <source>
        <dbReference type="Pfam" id="PF01529"/>
    </source>
</evidence>
<dbReference type="PANTHER" id="PTHR12349:SF2">
    <property type="entry name" value="PALMITOYLTRANSFERASE ZDHHC8"/>
    <property type="match status" value="1"/>
</dbReference>
<dbReference type="OrthoDB" id="4096362at2759"/>
<dbReference type="PANTHER" id="PTHR12349">
    <property type="entry name" value="ANKYRIN REPEAT AND LEM DOMAIN-CONTAINING PROTEIN 2"/>
    <property type="match status" value="1"/>
</dbReference>
<comment type="subcellular location">
    <subcellularLocation>
        <location evidence="1">Membrane</location>
        <topology evidence="1">Multi-pass membrane protein</topology>
    </subcellularLocation>
</comment>
<evidence type="ECO:0000256" key="8">
    <source>
        <dbReference type="SAM" id="MobiDB-lite"/>
    </source>
</evidence>
<evidence type="ECO:0000256" key="2">
    <source>
        <dbReference type="ARBA" id="ARBA00022692"/>
    </source>
</evidence>
<comment type="catalytic activity">
    <reaction evidence="6">
        <text>L-cysteinyl-[protein] + hexadecanoyl-CoA = S-hexadecanoyl-L-cysteinyl-[protein] + CoA</text>
        <dbReference type="Rhea" id="RHEA:36683"/>
        <dbReference type="Rhea" id="RHEA-COMP:10131"/>
        <dbReference type="Rhea" id="RHEA-COMP:11032"/>
        <dbReference type="ChEBI" id="CHEBI:29950"/>
        <dbReference type="ChEBI" id="CHEBI:57287"/>
        <dbReference type="ChEBI" id="CHEBI:57379"/>
        <dbReference type="ChEBI" id="CHEBI:74151"/>
        <dbReference type="EC" id="2.3.1.225"/>
    </reaction>
    <physiologicalReaction direction="left-to-right" evidence="6">
        <dbReference type="Rhea" id="RHEA:36684"/>
    </physiologicalReaction>
</comment>
<reference evidence="11" key="1">
    <citation type="submission" date="2021-02" db="EMBL/GenBank/DDBJ databases">
        <authorList>
            <person name="Nowell W R."/>
        </authorList>
    </citation>
    <scope>NUCLEOTIDE SEQUENCE</scope>
</reference>
<keyword evidence="14" id="KW-1185">Reference proteome</keyword>